<keyword evidence="1" id="KW-1133">Transmembrane helix</keyword>
<name>C6W6A6_DYAFD</name>
<dbReference type="RefSeq" id="WP_015812495.1">
    <property type="nucleotide sequence ID" value="NC_013037.1"/>
</dbReference>
<dbReference type="AlphaFoldDB" id="C6W6A6"/>
<accession>C6W6A6</accession>
<protein>
    <submittedName>
        <fullName evidence="2">Uncharacterized protein</fullName>
    </submittedName>
</protein>
<keyword evidence="3" id="KW-1185">Reference proteome</keyword>
<keyword evidence="1" id="KW-0472">Membrane</keyword>
<dbReference type="KEGG" id="dfe:Dfer_3031"/>
<keyword evidence="1" id="KW-0812">Transmembrane</keyword>
<sequence>MEMLTLYTIASLALASVTLIGGGKWLQIREHNKLKRVLRNGRQYEALILDAQPIKPSIFNTENIRLRVQILSEKPVVMEFNYDAPYTEWRELTTGKVVTVDIDPDDQRNVMLVRKSSQPKATPAARRSALLAF</sequence>
<dbReference type="EMBL" id="CP001619">
    <property type="protein sequence ID" value="ACT94246.1"/>
    <property type="molecule type" value="Genomic_DNA"/>
</dbReference>
<evidence type="ECO:0000256" key="1">
    <source>
        <dbReference type="SAM" id="Phobius"/>
    </source>
</evidence>
<gene>
    <name evidence="2" type="ordered locus">Dfer_3031</name>
</gene>
<feature type="transmembrane region" description="Helical" evidence="1">
    <location>
        <begin position="6"/>
        <end position="26"/>
    </location>
</feature>
<dbReference type="Proteomes" id="UP000002011">
    <property type="component" value="Chromosome"/>
</dbReference>
<evidence type="ECO:0000313" key="2">
    <source>
        <dbReference type="EMBL" id="ACT94246.1"/>
    </source>
</evidence>
<reference evidence="2 3" key="1">
    <citation type="journal article" date="2009" name="Stand. Genomic Sci.">
        <title>Complete genome sequence of Dyadobacter fermentans type strain (NS114).</title>
        <authorList>
            <person name="Lang E."/>
            <person name="Lapidus A."/>
            <person name="Chertkov O."/>
            <person name="Brettin T."/>
            <person name="Detter J.C."/>
            <person name="Han C."/>
            <person name="Copeland A."/>
            <person name="Glavina Del Rio T."/>
            <person name="Nolan M."/>
            <person name="Chen F."/>
            <person name="Lucas S."/>
            <person name="Tice H."/>
            <person name="Cheng J.F."/>
            <person name="Land M."/>
            <person name="Hauser L."/>
            <person name="Chang Y.J."/>
            <person name="Jeffries C.D."/>
            <person name="Kopitz M."/>
            <person name="Bruce D."/>
            <person name="Goodwin L."/>
            <person name="Pitluck S."/>
            <person name="Ovchinnikova G."/>
            <person name="Pati A."/>
            <person name="Ivanova N."/>
            <person name="Mavrommatis K."/>
            <person name="Chen A."/>
            <person name="Palaniappan K."/>
            <person name="Chain P."/>
            <person name="Bristow J."/>
            <person name="Eisen J.A."/>
            <person name="Markowitz V."/>
            <person name="Hugenholtz P."/>
            <person name="Goker M."/>
            <person name="Rohde M."/>
            <person name="Kyrpides N.C."/>
            <person name="Klenk H.P."/>
        </authorList>
    </citation>
    <scope>NUCLEOTIDE SEQUENCE [LARGE SCALE GENOMIC DNA]</scope>
    <source>
        <strain evidence="3">ATCC 700827 / DSM 18053 / CIP 107007 / KCTC 52180 / NS114</strain>
    </source>
</reference>
<evidence type="ECO:0000313" key="3">
    <source>
        <dbReference type="Proteomes" id="UP000002011"/>
    </source>
</evidence>
<proteinExistence type="predicted"/>
<dbReference type="HOGENOM" id="CLU_1903365_0_0_10"/>
<organism evidence="2 3">
    <name type="scientific">Dyadobacter fermentans (strain ATCC 700827 / DSM 18053 / CIP 107007 / KCTC 52180 / NS114)</name>
    <dbReference type="NCBI Taxonomy" id="471854"/>
    <lineage>
        <taxon>Bacteria</taxon>
        <taxon>Pseudomonadati</taxon>
        <taxon>Bacteroidota</taxon>
        <taxon>Cytophagia</taxon>
        <taxon>Cytophagales</taxon>
        <taxon>Spirosomataceae</taxon>
        <taxon>Dyadobacter</taxon>
    </lineage>
</organism>